<feature type="domain" description="TonB C-terminal" evidence="12">
    <location>
        <begin position="182"/>
        <end position="273"/>
    </location>
</feature>
<evidence type="ECO:0000256" key="8">
    <source>
        <dbReference type="ARBA" id="ARBA00022989"/>
    </source>
</evidence>
<proteinExistence type="inferred from homology"/>
<evidence type="ECO:0000256" key="10">
    <source>
        <dbReference type="SAM" id="MobiDB-lite"/>
    </source>
</evidence>
<keyword evidence="7" id="KW-0653">Protein transport</keyword>
<dbReference type="Proteomes" id="UP000824112">
    <property type="component" value="Unassembled WGS sequence"/>
</dbReference>
<dbReference type="PROSITE" id="PS52015">
    <property type="entry name" value="TONB_CTD"/>
    <property type="match status" value="1"/>
</dbReference>
<keyword evidence="5" id="KW-0997">Cell inner membrane</keyword>
<name>A0A9D1M7M0_9BACT</name>
<evidence type="ECO:0000313" key="14">
    <source>
        <dbReference type="Proteomes" id="UP000824112"/>
    </source>
</evidence>
<comment type="similarity">
    <text evidence="2">Belongs to the TonB family.</text>
</comment>
<protein>
    <submittedName>
        <fullName evidence="13">TonB family protein</fullName>
    </submittedName>
</protein>
<dbReference type="Gene3D" id="3.30.1150.10">
    <property type="match status" value="1"/>
</dbReference>
<dbReference type="InterPro" id="IPR037682">
    <property type="entry name" value="TonB_C"/>
</dbReference>
<evidence type="ECO:0000256" key="2">
    <source>
        <dbReference type="ARBA" id="ARBA00006555"/>
    </source>
</evidence>
<dbReference type="PANTHER" id="PTHR33446">
    <property type="entry name" value="PROTEIN TONB-RELATED"/>
    <property type="match status" value="1"/>
</dbReference>
<dbReference type="Pfam" id="PF03544">
    <property type="entry name" value="TonB_C"/>
    <property type="match status" value="1"/>
</dbReference>
<evidence type="ECO:0000256" key="9">
    <source>
        <dbReference type="ARBA" id="ARBA00023136"/>
    </source>
</evidence>
<keyword evidence="3" id="KW-0813">Transport</keyword>
<feature type="region of interest" description="Disordered" evidence="10">
    <location>
        <begin position="80"/>
        <end position="120"/>
    </location>
</feature>
<organism evidence="13 14">
    <name type="scientific">Candidatus Gallibacteroides avistercoris</name>
    <dbReference type="NCBI Taxonomy" id="2840833"/>
    <lineage>
        <taxon>Bacteria</taxon>
        <taxon>Pseudomonadati</taxon>
        <taxon>Bacteroidota</taxon>
        <taxon>Bacteroidia</taxon>
        <taxon>Bacteroidales</taxon>
        <taxon>Bacteroidaceae</taxon>
        <taxon>Bacteroidaceae incertae sedis</taxon>
        <taxon>Candidatus Gallibacteroides</taxon>
    </lineage>
</organism>
<dbReference type="GO" id="GO:0015031">
    <property type="term" value="P:protein transport"/>
    <property type="evidence" value="ECO:0007669"/>
    <property type="project" value="UniProtKB-KW"/>
</dbReference>
<evidence type="ECO:0000256" key="11">
    <source>
        <dbReference type="SAM" id="Phobius"/>
    </source>
</evidence>
<evidence type="ECO:0000256" key="4">
    <source>
        <dbReference type="ARBA" id="ARBA00022475"/>
    </source>
</evidence>
<dbReference type="InterPro" id="IPR003538">
    <property type="entry name" value="TonB"/>
</dbReference>
<dbReference type="GO" id="GO:0098797">
    <property type="term" value="C:plasma membrane protein complex"/>
    <property type="evidence" value="ECO:0007669"/>
    <property type="project" value="TreeGrafter"/>
</dbReference>
<evidence type="ECO:0000256" key="3">
    <source>
        <dbReference type="ARBA" id="ARBA00022448"/>
    </source>
</evidence>
<dbReference type="PRINTS" id="PR01374">
    <property type="entry name" value="TONBPROTEIN"/>
</dbReference>
<evidence type="ECO:0000259" key="12">
    <source>
        <dbReference type="PROSITE" id="PS52015"/>
    </source>
</evidence>
<dbReference type="InterPro" id="IPR051045">
    <property type="entry name" value="TonB-dependent_transducer"/>
</dbReference>
<accession>A0A9D1M7M0</accession>
<evidence type="ECO:0000313" key="13">
    <source>
        <dbReference type="EMBL" id="HIU55186.1"/>
    </source>
</evidence>
<reference evidence="13" key="1">
    <citation type="submission" date="2020-10" db="EMBL/GenBank/DDBJ databases">
        <authorList>
            <person name="Gilroy R."/>
        </authorList>
    </citation>
    <scope>NUCLEOTIDE SEQUENCE</scope>
    <source>
        <strain evidence="13">CHK158-818</strain>
    </source>
</reference>
<gene>
    <name evidence="13" type="ORF">IAB03_05195</name>
</gene>
<keyword evidence="8 11" id="KW-1133">Transmembrane helix</keyword>
<reference evidence="13" key="2">
    <citation type="journal article" date="2021" name="PeerJ">
        <title>Extensive microbial diversity within the chicken gut microbiome revealed by metagenomics and culture.</title>
        <authorList>
            <person name="Gilroy R."/>
            <person name="Ravi A."/>
            <person name="Getino M."/>
            <person name="Pursley I."/>
            <person name="Horton D.L."/>
            <person name="Alikhan N.F."/>
            <person name="Baker D."/>
            <person name="Gharbi K."/>
            <person name="Hall N."/>
            <person name="Watson M."/>
            <person name="Adriaenssens E.M."/>
            <person name="Foster-Nyarko E."/>
            <person name="Jarju S."/>
            <person name="Secka A."/>
            <person name="Antonio M."/>
            <person name="Oren A."/>
            <person name="Chaudhuri R.R."/>
            <person name="La Ragione R."/>
            <person name="Hildebrand F."/>
            <person name="Pallen M.J."/>
        </authorList>
    </citation>
    <scope>NUCLEOTIDE SEQUENCE</scope>
    <source>
        <strain evidence="13">CHK158-818</strain>
    </source>
</reference>
<dbReference type="AlphaFoldDB" id="A0A9D1M7M0"/>
<keyword evidence="6 11" id="KW-0812">Transmembrane</keyword>
<evidence type="ECO:0000256" key="7">
    <source>
        <dbReference type="ARBA" id="ARBA00022927"/>
    </source>
</evidence>
<dbReference type="GO" id="GO:0031992">
    <property type="term" value="F:energy transducer activity"/>
    <property type="evidence" value="ECO:0007669"/>
    <property type="project" value="InterPro"/>
</dbReference>
<feature type="transmembrane region" description="Helical" evidence="11">
    <location>
        <begin position="38"/>
        <end position="57"/>
    </location>
</feature>
<comment type="subcellular location">
    <subcellularLocation>
        <location evidence="1">Cell inner membrane</location>
        <topology evidence="1">Single-pass membrane protein</topology>
        <orientation evidence="1">Periplasmic side</orientation>
    </subcellularLocation>
</comment>
<dbReference type="NCBIfam" id="TIGR01352">
    <property type="entry name" value="tonB_Cterm"/>
    <property type="match status" value="1"/>
</dbReference>
<evidence type="ECO:0000256" key="5">
    <source>
        <dbReference type="ARBA" id="ARBA00022519"/>
    </source>
</evidence>
<dbReference type="GO" id="GO:0055085">
    <property type="term" value="P:transmembrane transport"/>
    <property type="evidence" value="ECO:0007669"/>
    <property type="project" value="InterPro"/>
</dbReference>
<dbReference type="SUPFAM" id="SSF74653">
    <property type="entry name" value="TolA/TonB C-terminal domain"/>
    <property type="match status" value="1"/>
</dbReference>
<evidence type="ECO:0000256" key="6">
    <source>
        <dbReference type="ARBA" id="ARBA00022692"/>
    </source>
</evidence>
<dbReference type="EMBL" id="DVNA01000120">
    <property type="protein sequence ID" value="HIU55186.1"/>
    <property type="molecule type" value="Genomic_DNA"/>
</dbReference>
<evidence type="ECO:0000256" key="1">
    <source>
        <dbReference type="ARBA" id="ARBA00004383"/>
    </source>
</evidence>
<keyword evidence="4" id="KW-1003">Cell membrane</keyword>
<dbReference type="GO" id="GO:0030288">
    <property type="term" value="C:outer membrane-bounded periplasmic space"/>
    <property type="evidence" value="ECO:0007669"/>
    <property type="project" value="InterPro"/>
</dbReference>
<sequence>MAKIDLTSREWCELVFEGRNKTYGAYELRKTSPKRHNIAMLIILIAAIVAFSMPALLKLAIPARVEDETITTVTELSQFEAPEEQEQQEVVKPDLPPPPPLKSSIKFVPPKPVKDEEVPDDEEIRTQDELIESNVAISIADVQGTDEVNGKDIAEVQEVVEEAPKEDDKVYEIVEQKAEYPGGIAEFQKFVYEHLEYPESARENNLQGTVYIRFIVSKTGEVSNVEVLRGFDPDCNQAAVKAVQQSPKWQPAKQNGHSVNSYYQIPIRFRLRS</sequence>
<dbReference type="PANTHER" id="PTHR33446:SF2">
    <property type="entry name" value="PROTEIN TONB"/>
    <property type="match status" value="1"/>
</dbReference>
<comment type="caution">
    <text evidence="13">The sequence shown here is derived from an EMBL/GenBank/DDBJ whole genome shotgun (WGS) entry which is preliminary data.</text>
</comment>
<dbReference type="GO" id="GO:0015891">
    <property type="term" value="P:siderophore transport"/>
    <property type="evidence" value="ECO:0007669"/>
    <property type="project" value="InterPro"/>
</dbReference>
<keyword evidence="9 11" id="KW-0472">Membrane</keyword>
<dbReference type="InterPro" id="IPR006260">
    <property type="entry name" value="TonB/TolA_C"/>
</dbReference>